<comment type="caution">
    <text evidence="1">The sequence shown here is derived from an EMBL/GenBank/DDBJ whole genome shotgun (WGS) entry which is preliminary data.</text>
</comment>
<accession>A0A498D8V5</accession>
<gene>
    <name evidence="1" type="ORF">D8M04_19460</name>
</gene>
<evidence type="ECO:0000313" key="2">
    <source>
        <dbReference type="Proteomes" id="UP000270219"/>
    </source>
</evidence>
<evidence type="ECO:0008006" key="3">
    <source>
        <dbReference type="Google" id="ProtNLM"/>
    </source>
</evidence>
<protein>
    <recommendedName>
        <fullName evidence="3">TraB/GumN family protein</fullName>
    </recommendedName>
</protein>
<dbReference type="EMBL" id="RCHR01000013">
    <property type="protein sequence ID" value="RLL40121.1"/>
    <property type="molecule type" value="Genomic_DNA"/>
</dbReference>
<name>A0A498D8V5_9BACI</name>
<keyword evidence="2" id="KW-1185">Reference proteome</keyword>
<sequence>MKKEIILVGTYHFEQDEELIKKEEKEVKELVDYLAHYKPTKVAVEWEMSKDKELNIEYQNSNGNYSMDEIQQIGFRLAEKLNHDKVYAVNWTGQINQENMMELNDSIQSSYPELLNTMKEISENAPDISLKTPLVNSYRKLNNKEFTKELEKLYLSLVVVTDNKEKKIGLDFLNKWMERELAIFKNILDICNTEDRILLIIGSDHLWMLRKLFEGNGWNVISPFLIE</sequence>
<dbReference type="AlphaFoldDB" id="A0A498D8V5"/>
<organism evidence="1 2">
    <name type="scientific">Oceanobacillus piezotolerans</name>
    <dbReference type="NCBI Taxonomy" id="2448030"/>
    <lineage>
        <taxon>Bacteria</taxon>
        <taxon>Bacillati</taxon>
        <taxon>Bacillota</taxon>
        <taxon>Bacilli</taxon>
        <taxon>Bacillales</taxon>
        <taxon>Bacillaceae</taxon>
        <taxon>Oceanobacillus</taxon>
    </lineage>
</organism>
<dbReference type="Proteomes" id="UP000270219">
    <property type="component" value="Unassembled WGS sequence"/>
</dbReference>
<dbReference type="OrthoDB" id="2080342at2"/>
<dbReference type="Pfam" id="PF18950">
    <property type="entry name" value="DUF5694"/>
    <property type="match status" value="1"/>
</dbReference>
<dbReference type="InterPro" id="IPR043749">
    <property type="entry name" value="DUF5694"/>
</dbReference>
<dbReference type="RefSeq" id="WP_121525080.1">
    <property type="nucleotide sequence ID" value="NZ_RCHR01000013.1"/>
</dbReference>
<evidence type="ECO:0000313" key="1">
    <source>
        <dbReference type="EMBL" id="RLL40121.1"/>
    </source>
</evidence>
<reference evidence="1 2" key="1">
    <citation type="submission" date="2018-10" db="EMBL/GenBank/DDBJ databases">
        <title>Oceanobacillus sp. YLB-02 draft genome.</title>
        <authorList>
            <person name="Yu L."/>
        </authorList>
    </citation>
    <scope>NUCLEOTIDE SEQUENCE [LARGE SCALE GENOMIC DNA]</scope>
    <source>
        <strain evidence="1 2">YLB-02</strain>
    </source>
</reference>
<proteinExistence type="predicted"/>